<evidence type="ECO:0000256" key="1">
    <source>
        <dbReference type="SAM" id="SignalP"/>
    </source>
</evidence>
<sequence>MRLLSIFAFYFSFLWGPAHIFAAPVTTRNPSVQVHSNEDLEPTLSNLTTIHPRNYNLDVGDTSGPDIRLSLQLNIYTEDDVEAEVFPVEYADKFRNAAEILLPWFLPILDATDFLEDDRDHITMMELPNNRLSFRATELFYNESDVTSPRDRHDQNYYKMGVKVFFKGDHLDRYDHILYFLKSVFAQARSPLGVAEAVRLEGGGGNADPHSYRFVGFIHGRYGATFQRSTSFRNLDRGPFEKFQPEKSKWKQNTKEIKKTVVPSTIDNAKKVAIFDFQTVTVKEKAKAKVQSWKKQVKGMYYNVF</sequence>
<dbReference type="AlphaFoldDB" id="A0AA38PAE5"/>
<proteinExistence type="predicted"/>
<comment type="caution">
    <text evidence="2">The sequence shown here is derived from an EMBL/GenBank/DDBJ whole genome shotgun (WGS) entry which is preliminary data.</text>
</comment>
<feature type="chain" id="PRO_5041442645" evidence="1">
    <location>
        <begin position="23"/>
        <end position="305"/>
    </location>
</feature>
<evidence type="ECO:0000313" key="2">
    <source>
        <dbReference type="EMBL" id="KAJ3839080.1"/>
    </source>
</evidence>
<organism evidence="2 3">
    <name type="scientific">Lentinula raphanica</name>
    <dbReference type="NCBI Taxonomy" id="153919"/>
    <lineage>
        <taxon>Eukaryota</taxon>
        <taxon>Fungi</taxon>
        <taxon>Dikarya</taxon>
        <taxon>Basidiomycota</taxon>
        <taxon>Agaricomycotina</taxon>
        <taxon>Agaricomycetes</taxon>
        <taxon>Agaricomycetidae</taxon>
        <taxon>Agaricales</taxon>
        <taxon>Marasmiineae</taxon>
        <taxon>Omphalotaceae</taxon>
        <taxon>Lentinula</taxon>
    </lineage>
</organism>
<dbReference type="EMBL" id="MU806148">
    <property type="protein sequence ID" value="KAJ3839080.1"/>
    <property type="molecule type" value="Genomic_DNA"/>
</dbReference>
<accession>A0AA38PAE5</accession>
<evidence type="ECO:0000313" key="3">
    <source>
        <dbReference type="Proteomes" id="UP001163846"/>
    </source>
</evidence>
<feature type="signal peptide" evidence="1">
    <location>
        <begin position="1"/>
        <end position="22"/>
    </location>
</feature>
<keyword evidence="1" id="KW-0732">Signal</keyword>
<gene>
    <name evidence="2" type="ORF">F5878DRAFT_141117</name>
</gene>
<keyword evidence="3" id="KW-1185">Reference proteome</keyword>
<dbReference type="Proteomes" id="UP001163846">
    <property type="component" value="Unassembled WGS sequence"/>
</dbReference>
<name>A0AA38PAE5_9AGAR</name>
<reference evidence="2" key="1">
    <citation type="submission" date="2022-08" db="EMBL/GenBank/DDBJ databases">
        <authorList>
            <consortium name="DOE Joint Genome Institute"/>
            <person name="Min B."/>
            <person name="Riley R."/>
            <person name="Sierra-Patev S."/>
            <person name="Naranjo-Ortiz M."/>
            <person name="Looney B."/>
            <person name="Konkel Z."/>
            <person name="Slot J.C."/>
            <person name="Sakamoto Y."/>
            <person name="Steenwyk J.L."/>
            <person name="Rokas A."/>
            <person name="Carro J."/>
            <person name="Camarero S."/>
            <person name="Ferreira P."/>
            <person name="Molpeceres G."/>
            <person name="Ruiz-Duenas F.J."/>
            <person name="Serrano A."/>
            <person name="Henrissat B."/>
            <person name="Drula E."/>
            <person name="Hughes K.W."/>
            <person name="Mata J.L."/>
            <person name="Ishikawa N.K."/>
            <person name="Vargas-Isla R."/>
            <person name="Ushijima S."/>
            <person name="Smith C.A."/>
            <person name="Ahrendt S."/>
            <person name="Andreopoulos W."/>
            <person name="He G."/>
            <person name="Labutti K."/>
            <person name="Lipzen A."/>
            <person name="Ng V."/>
            <person name="Sandor L."/>
            <person name="Barry K."/>
            <person name="Martinez A.T."/>
            <person name="Xiao Y."/>
            <person name="Gibbons J.G."/>
            <person name="Terashima K."/>
            <person name="Hibbett D.S."/>
            <person name="Grigoriev I.V."/>
        </authorList>
    </citation>
    <scope>NUCLEOTIDE SEQUENCE</scope>
    <source>
        <strain evidence="2">TFB9207</strain>
    </source>
</reference>
<protein>
    <submittedName>
        <fullName evidence="2">Uncharacterized protein</fullName>
    </submittedName>
</protein>